<comment type="caution">
    <text evidence="4">The sequence shown here is derived from an EMBL/GenBank/DDBJ whole genome shotgun (WGS) entry which is preliminary data.</text>
</comment>
<dbReference type="Proteomes" id="UP000196503">
    <property type="component" value="Unassembled WGS sequence"/>
</dbReference>
<dbReference type="GO" id="GO:0046872">
    <property type="term" value="F:metal ion binding"/>
    <property type="evidence" value="ECO:0007669"/>
    <property type="project" value="UniProtKB-KW"/>
</dbReference>
<dbReference type="EMBL" id="NIBL01000003">
    <property type="protein sequence ID" value="OUZ15054.1"/>
    <property type="molecule type" value="Genomic_DNA"/>
</dbReference>
<dbReference type="RefSeq" id="WP_087663693.1">
    <property type="nucleotide sequence ID" value="NZ_NIBL01000003.1"/>
</dbReference>
<evidence type="ECO:0000256" key="2">
    <source>
        <dbReference type="ARBA" id="ARBA00022679"/>
    </source>
</evidence>
<protein>
    <recommendedName>
        <fullName evidence="6">Glycosyl transferase family 8</fullName>
    </recommendedName>
</protein>
<dbReference type="InterPro" id="IPR002495">
    <property type="entry name" value="Glyco_trans_8"/>
</dbReference>
<dbReference type="PANTHER" id="PTHR13778:SF47">
    <property type="entry name" value="LIPOPOLYSACCHARIDE 1,3-GALACTOSYLTRANSFERASE"/>
    <property type="match status" value="1"/>
</dbReference>
<evidence type="ECO:0000313" key="4">
    <source>
        <dbReference type="EMBL" id="OUZ15054.1"/>
    </source>
</evidence>
<organism evidence="4 5">
    <name type="scientific">Enterococcus cecorum</name>
    <dbReference type="NCBI Taxonomy" id="44008"/>
    <lineage>
        <taxon>Bacteria</taxon>
        <taxon>Bacillati</taxon>
        <taxon>Bacillota</taxon>
        <taxon>Bacilli</taxon>
        <taxon>Lactobacillales</taxon>
        <taxon>Enterococcaceae</taxon>
        <taxon>Enterococcus</taxon>
    </lineage>
</organism>
<name>A0A200HQR3_9ENTE</name>
<keyword evidence="1" id="KW-0328">Glycosyltransferase</keyword>
<gene>
    <name evidence="4" type="ORF">A5869_002161</name>
</gene>
<dbReference type="AlphaFoldDB" id="A0A200HQR3"/>
<dbReference type="GO" id="GO:0016757">
    <property type="term" value="F:glycosyltransferase activity"/>
    <property type="evidence" value="ECO:0007669"/>
    <property type="project" value="UniProtKB-KW"/>
</dbReference>
<accession>A0A200HQR3</accession>
<sequence length="650" mass="76933">MIEKIAVIISISDMEKYHKSIESLVSQSYNNMEILLFTDDFLRVENFKSPHKIQLFPLKDYLNKEILASCETDYLFVLQENEFLSYPDSLEKMYSEMKRQQADCSISTAVLLKDGEYHFRFNPEIIEVNGNNRFFYTRKYFEFRKISGMLMKSEYRFLIAEPNQQEIATEILKKSEHVIFDCHNHYVFQEDDAYSSEAYSWMTEKLPDFIKVKTYLDDCQAPQSKMSVAVCLNTNYAKYLPTLVYSLEKNNSLPIDLYIMYREIDAEMLNLIHNLADHLRKVQILFLPISTYHYNLLSAINRAGTKLPLETYYRFLLPELLPDLPRILYLDLDMLVVGDLSQLWYESFGENFLIGVADYPLTSNPKSWAYYFLDDKYGSSYINAGMLLYDLRKFRANHIFEQLLQFVLDTSVFYVLDDQDAYNMFFHGWIRLVDGSFNFVVSSMDLHPVLTDPLRVIHYCGYSAPKPWRNLSYLDKKQYELVEHYRQYKQQIDKKMYRDCKLAIFIDGQEETICENVLENLAKQSFLHFDVYLYRCANYSSPNVISINHLHDVDDKACLLTTIIENEVLYKEYDYLVFITKDVIFESDDWLRQLVYYVYDFNIQERRLVADRLPIEQLSELDDSISSNQVVSVVSKQSLTRIKGEINNWE</sequence>
<evidence type="ECO:0000313" key="5">
    <source>
        <dbReference type="Proteomes" id="UP000196503"/>
    </source>
</evidence>
<keyword evidence="3" id="KW-0479">Metal-binding</keyword>
<dbReference type="Pfam" id="PF01501">
    <property type="entry name" value="Glyco_transf_8"/>
    <property type="match status" value="1"/>
</dbReference>
<evidence type="ECO:0000256" key="1">
    <source>
        <dbReference type="ARBA" id="ARBA00022676"/>
    </source>
</evidence>
<keyword evidence="2" id="KW-0808">Transferase</keyword>
<dbReference type="SUPFAM" id="SSF53448">
    <property type="entry name" value="Nucleotide-diphospho-sugar transferases"/>
    <property type="match status" value="1"/>
</dbReference>
<dbReference type="InterPro" id="IPR029044">
    <property type="entry name" value="Nucleotide-diphossugar_trans"/>
</dbReference>
<dbReference type="InterPro" id="IPR050748">
    <property type="entry name" value="Glycosyltrans_8_dom-fam"/>
</dbReference>
<evidence type="ECO:0000256" key="3">
    <source>
        <dbReference type="ARBA" id="ARBA00022723"/>
    </source>
</evidence>
<dbReference type="Gene3D" id="3.90.550.10">
    <property type="entry name" value="Spore Coat Polysaccharide Biosynthesis Protein SpsA, Chain A"/>
    <property type="match status" value="1"/>
</dbReference>
<dbReference type="PANTHER" id="PTHR13778">
    <property type="entry name" value="GLYCOSYLTRANSFERASE 8 DOMAIN-CONTAINING PROTEIN"/>
    <property type="match status" value="1"/>
</dbReference>
<evidence type="ECO:0008006" key="6">
    <source>
        <dbReference type="Google" id="ProtNLM"/>
    </source>
</evidence>
<reference evidence="4 5" key="1">
    <citation type="submission" date="2017-05" db="EMBL/GenBank/DDBJ databases">
        <title>The Genome Sequence of Enterococcus faecium 2D5_DIV0622.</title>
        <authorList>
            <consortium name="The Broad Institute Genomics Platform"/>
            <consortium name="The Broad Institute Genomic Center for Infectious Diseases"/>
            <person name="Earl A."/>
            <person name="Manson A."/>
            <person name="Schwartman J."/>
            <person name="Gilmore M."/>
            <person name="Abouelleil A."/>
            <person name="Cao P."/>
            <person name="Chapman S."/>
            <person name="Cusick C."/>
            <person name="Shea T."/>
            <person name="Young S."/>
            <person name="Neafsey D."/>
            <person name="Nusbaum C."/>
            <person name="Birren B."/>
        </authorList>
    </citation>
    <scope>NUCLEOTIDE SEQUENCE [LARGE SCALE GENOMIC DNA]</scope>
    <source>
        <strain evidence="4 5">2D5_DIV0622</strain>
    </source>
</reference>
<proteinExistence type="predicted"/>